<reference evidence="1 2" key="1">
    <citation type="journal article" date="2019" name="Sci. Rep.">
        <title>Orb-weaving spider Araneus ventricosus genome elucidates the spidroin gene catalogue.</title>
        <authorList>
            <person name="Kono N."/>
            <person name="Nakamura H."/>
            <person name="Ohtoshi R."/>
            <person name="Moran D.A.P."/>
            <person name="Shinohara A."/>
            <person name="Yoshida Y."/>
            <person name="Fujiwara M."/>
            <person name="Mori M."/>
            <person name="Tomita M."/>
            <person name="Arakawa K."/>
        </authorList>
    </citation>
    <scope>NUCLEOTIDE SEQUENCE [LARGE SCALE GENOMIC DNA]</scope>
</reference>
<dbReference type="EMBL" id="BGPR01000117">
    <property type="protein sequence ID" value="GBL96128.1"/>
    <property type="molecule type" value="Genomic_DNA"/>
</dbReference>
<dbReference type="InterPro" id="IPR036397">
    <property type="entry name" value="RNaseH_sf"/>
</dbReference>
<accession>A0A4Y2BVJ9</accession>
<dbReference type="GO" id="GO:0003676">
    <property type="term" value="F:nucleic acid binding"/>
    <property type="evidence" value="ECO:0007669"/>
    <property type="project" value="InterPro"/>
</dbReference>
<comment type="caution">
    <text evidence="1">The sequence shown here is derived from an EMBL/GenBank/DDBJ whole genome shotgun (WGS) entry which is preliminary data.</text>
</comment>
<evidence type="ECO:0000313" key="1">
    <source>
        <dbReference type="EMBL" id="GBL96128.1"/>
    </source>
</evidence>
<evidence type="ECO:0000313" key="2">
    <source>
        <dbReference type="Proteomes" id="UP000499080"/>
    </source>
</evidence>
<gene>
    <name evidence="1" type="ORF">AVEN_104354_1</name>
</gene>
<dbReference type="Proteomes" id="UP000499080">
    <property type="component" value="Unassembled WGS sequence"/>
</dbReference>
<protein>
    <recommendedName>
        <fullName evidence="3">Tc1-like transposase DDE domain-containing protein</fullName>
    </recommendedName>
</protein>
<evidence type="ECO:0008006" key="3">
    <source>
        <dbReference type="Google" id="ProtNLM"/>
    </source>
</evidence>
<dbReference type="AlphaFoldDB" id="A0A4Y2BVJ9"/>
<keyword evidence="2" id="KW-1185">Reference proteome</keyword>
<proteinExistence type="predicted"/>
<dbReference type="Gene3D" id="3.30.420.10">
    <property type="entry name" value="Ribonuclease H-like superfamily/Ribonuclease H"/>
    <property type="match status" value="1"/>
</dbReference>
<organism evidence="1 2">
    <name type="scientific">Araneus ventricosus</name>
    <name type="common">Orbweaver spider</name>
    <name type="synonym">Epeira ventricosa</name>
    <dbReference type="NCBI Taxonomy" id="182803"/>
    <lineage>
        <taxon>Eukaryota</taxon>
        <taxon>Metazoa</taxon>
        <taxon>Ecdysozoa</taxon>
        <taxon>Arthropoda</taxon>
        <taxon>Chelicerata</taxon>
        <taxon>Arachnida</taxon>
        <taxon>Araneae</taxon>
        <taxon>Araneomorphae</taxon>
        <taxon>Entelegynae</taxon>
        <taxon>Araneoidea</taxon>
        <taxon>Araneidae</taxon>
        <taxon>Araneus</taxon>
    </lineage>
</organism>
<sequence length="106" mass="12395">MSGWLPYSPDLIPCDYFLWGTWKYTDFRNNPATLHELEELICGYVSYWLQQALQLQSYSQVLEDRIGTSNLYYHKPAAVVSPKLSSIFLTMWRKNKLKGNKTNKSP</sequence>
<name>A0A4Y2BVJ9_ARAVE</name>